<dbReference type="PRINTS" id="PR01047">
    <property type="entry name" value="TRNASYNTHTHR"/>
</dbReference>
<keyword evidence="11 13" id="KW-0030">Aminoacyl-tRNA synthetase</keyword>
<dbReference type="FunFam" id="3.30.930.10:FF:000002">
    <property type="entry name" value="Threonine--tRNA ligase"/>
    <property type="match status" value="1"/>
</dbReference>
<dbReference type="Pfam" id="PF00587">
    <property type="entry name" value="tRNA-synt_2b"/>
    <property type="match status" value="1"/>
</dbReference>
<dbReference type="PROSITE" id="PS51880">
    <property type="entry name" value="TGS"/>
    <property type="match status" value="1"/>
</dbReference>
<dbReference type="EMBL" id="KC811146">
    <property type="protein sequence ID" value="AGQ19904.1"/>
    <property type="molecule type" value="Genomic_DNA"/>
</dbReference>
<dbReference type="InterPro" id="IPR002320">
    <property type="entry name" value="Thr-tRNA-ligase_IIa"/>
</dbReference>
<dbReference type="PANTHER" id="PTHR11451:SF44">
    <property type="entry name" value="THREONINE--TRNA LIGASE, CHLOROPLASTIC_MITOCHONDRIAL 2"/>
    <property type="match status" value="1"/>
</dbReference>
<feature type="binding site" evidence="13">
    <location>
        <position position="341"/>
    </location>
    <ligand>
        <name>Zn(2+)</name>
        <dbReference type="ChEBI" id="CHEBI:29105"/>
        <note>catalytic</note>
    </ligand>
</feature>
<dbReference type="InterPro" id="IPR012947">
    <property type="entry name" value="tRNA_SAD"/>
</dbReference>
<keyword evidence="4 13" id="KW-0436">Ligase</keyword>
<evidence type="ECO:0000313" key="16">
    <source>
        <dbReference type="EMBL" id="AGQ19904.1"/>
    </source>
</evidence>
<evidence type="ECO:0000259" key="14">
    <source>
        <dbReference type="PROSITE" id="PS50862"/>
    </source>
</evidence>
<dbReference type="NCBIfam" id="TIGR00418">
    <property type="entry name" value="thrS"/>
    <property type="match status" value="1"/>
</dbReference>
<comment type="similarity">
    <text evidence="1 13">Belongs to the class-II aminoacyl-tRNA synthetase family.</text>
</comment>
<dbReference type="GO" id="GO:0000049">
    <property type="term" value="F:tRNA binding"/>
    <property type="evidence" value="ECO:0007669"/>
    <property type="project" value="UniProtKB-KW"/>
</dbReference>
<feature type="binding site" evidence="13">
    <location>
        <position position="518"/>
    </location>
    <ligand>
        <name>Zn(2+)</name>
        <dbReference type="ChEBI" id="CHEBI:29105"/>
        <note>catalytic</note>
    </ligand>
</feature>
<dbReference type="AlphaFoldDB" id="S5DM05"/>
<accession>S5DM05</accession>
<dbReference type="Pfam" id="PF03129">
    <property type="entry name" value="HGTP_anticodon"/>
    <property type="match status" value="1"/>
</dbReference>
<keyword evidence="5 13" id="KW-0479">Metal-binding</keyword>
<evidence type="ECO:0000256" key="12">
    <source>
        <dbReference type="ARBA" id="ARBA00049515"/>
    </source>
</evidence>
<dbReference type="InterPro" id="IPR006195">
    <property type="entry name" value="aa-tRNA-synth_II"/>
</dbReference>
<dbReference type="SUPFAM" id="SSF55186">
    <property type="entry name" value="ThrRS/AlaRS common domain"/>
    <property type="match status" value="1"/>
</dbReference>
<dbReference type="Pfam" id="PF02824">
    <property type="entry name" value="TGS"/>
    <property type="match status" value="1"/>
</dbReference>
<evidence type="ECO:0000256" key="10">
    <source>
        <dbReference type="ARBA" id="ARBA00022917"/>
    </source>
</evidence>
<sequence length="645" mass="73261">MSVDVTLPDGSVKSFDNAVSGFDIAKSIGSRLAKDAICLEIDNVFYDLSAIFDSDISVRIVTNSDPDALHILRHSSAHILAQAVLNLYPSAEYGVGPSIENGFYYDFLFKEPLKESDLIEIENEMIKITKNAQEFTKSEISKKDAKKLFKNQSFKIELIESAETDEGVSEDVVTMYSNDKFSDLCKGPHIPNTKYLKHFKLTKLGGAYWRGDEDNPQLQRIYGTSWFTKKDLDVYLTQQEEAEKRDHRKLGNELNLFTTSNELGSGNFLWKPKGAILRDLIETYSKNAHINNNYDLVNTPHIGKSILWETSGHLNHYKENMFPPIVHEENDETYYLKPMNCPFHILIYKSDLHSYKELPLRYFEFGSVYRYEKTGVLHGLLRLRGFTQDDAHIFCTNDQINNEVKTLLNFSVKLLNSFGLVDIEADLSTKPKKYIGSDEDWEVATSSLKNSLTELDIPFATANGEGAFYGPKIDLHAKDAIGRRWQLSTIQIDFAQPDNFNIEYVNSDNQKVRPVMIHRALLGSVERFTGVLIEHYAGHMPGWLSPVQIDILTIGEVSDYLNEIKEILSDYRINIDDRNLRLGEKLHNSQKNKVPIQVIVGEKDISASTLGINIHNQDNLKDVALTEAVKLIKAELKVPEFSING</sequence>
<evidence type="ECO:0000256" key="1">
    <source>
        <dbReference type="ARBA" id="ARBA00008226"/>
    </source>
</evidence>
<keyword evidence="10 13" id="KW-0648">Protein biosynthesis</keyword>
<dbReference type="Gene3D" id="3.30.980.10">
    <property type="entry name" value="Threonyl-trna Synthetase, Chain A, domain 2"/>
    <property type="match status" value="1"/>
</dbReference>
<comment type="catalytic activity">
    <reaction evidence="12 13">
        <text>tRNA(Thr) + L-threonine + ATP = L-threonyl-tRNA(Thr) + AMP + diphosphate + H(+)</text>
        <dbReference type="Rhea" id="RHEA:24624"/>
        <dbReference type="Rhea" id="RHEA-COMP:9670"/>
        <dbReference type="Rhea" id="RHEA-COMP:9704"/>
        <dbReference type="ChEBI" id="CHEBI:15378"/>
        <dbReference type="ChEBI" id="CHEBI:30616"/>
        <dbReference type="ChEBI" id="CHEBI:33019"/>
        <dbReference type="ChEBI" id="CHEBI:57926"/>
        <dbReference type="ChEBI" id="CHEBI:78442"/>
        <dbReference type="ChEBI" id="CHEBI:78534"/>
        <dbReference type="ChEBI" id="CHEBI:456215"/>
        <dbReference type="EC" id="6.1.1.3"/>
    </reaction>
</comment>
<evidence type="ECO:0000256" key="13">
    <source>
        <dbReference type="HAMAP-Rule" id="MF_00184"/>
    </source>
</evidence>
<evidence type="ECO:0000256" key="2">
    <source>
        <dbReference type="ARBA" id="ARBA00022490"/>
    </source>
</evidence>
<dbReference type="PROSITE" id="PS50862">
    <property type="entry name" value="AA_TRNA_LIGASE_II"/>
    <property type="match status" value="1"/>
</dbReference>
<dbReference type="EC" id="6.1.1.3" evidence="13"/>
<dbReference type="InterPro" id="IPR012675">
    <property type="entry name" value="Beta-grasp_dom_sf"/>
</dbReference>
<dbReference type="GO" id="GO:0006435">
    <property type="term" value="P:threonyl-tRNA aminoacylation"/>
    <property type="evidence" value="ECO:0007669"/>
    <property type="project" value="UniProtKB-UniRule"/>
</dbReference>
<keyword evidence="8 13" id="KW-0067">ATP-binding</keyword>
<name>S5DM05_9ACTN</name>
<dbReference type="Gene3D" id="3.30.930.10">
    <property type="entry name" value="Bira Bifunctional Protein, Domain 2"/>
    <property type="match status" value="1"/>
</dbReference>
<dbReference type="InterPro" id="IPR012676">
    <property type="entry name" value="TGS-like"/>
</dbReference>
<evidence type="ECO:0000256" key="6">
    <source>
        <dbReference type="ARBA" id="ARBA00022741"/>
    </source>
</evidence>
<evidence type="ECO:0000256" key="4">
    <source>
        <dbReference type="ARBA" id="ARBA00022598"/>
    </source>
</evidence>
<dbReference type="CDD" id="cd01667">
    <property type="entry name" value="TGS_ThrRS"/>
    <property type="match status" value="1"/>
</dbReference>
<keyword evidence="7 13" id="KW-0862">Zinc</keyword>
<dbReference type="InterPro" id="IPR004095">
    <property type="entry name" value="TGS"/>
</dbReference>
<dbReference type="GO" id="GO:0005524">
    <property type="term" value="F:ATP binding"/>
    <property type="evidence" value="ECO:0007669"/>
    <property type="project" value="UniProtKB-UniRule"/>
</dbReference>
<comment type="caution">
    <text evidence="13">Lacks conserved residue(s) required for the propagation of feature annotation.</text>
</comment>
<evidence type="ECO:0000256" key="8">
    <source>
        <dbReference type="ARBA" id="ARBA00022840"/>
    </source>
</evidence>
<evidence type="ECO:0000256" key="9">
    <source>
        <dbReference type="ARBA" id="ARBA00022884"/>
    </source>
</evidence>
<dbReference type="Gene3D" id="3.10.20.30">
    <property type="match status" value="1"/>
</dbReference>
<organism evidence="16">
    <name type="scientific">Candidatus Actinomarina minuta</name>
    <dbReference type="NCBI Taxonomy" id="1389454"/>
    <lineage>
        <taxon>Bacteria</taxon>
        <taxon>Bacillati</taxon>
        <taxon>Actinomycetota</taxon>
        <taxon>Actinomycetes</taxon>
        <taxon>Candidatus Actinomarinidae</taxon>
        <taxon>Candidatus Actinomarinales</taxon>
        <taxon>Candidatus Actinomarineae</taxon>
        <taxon>Candidatus Actinomarinaceae</taxon>
        <taxon>Candidatus Actinomarina</taxon>
    </lineage>
</organism>
<evidence type="ECO:0000256" key="5">
    <source>
        <dbReference type="ARBA" id="ARBA00022723"/>
    </source>
</evidence>
<dbReference type="InterPro" id="IPR033728">
    <property type="entry name" value="ThrRS_core"/>
</dbReference>
<comment type="cofactor">
    <cofactor evidence="13">
        <name>Zn(2+)</name>
        <dbReference type="ChEBI" id="CHEBI:29105"/>
    </cofactor>
    <text evidence="13">Binds 1 zinc ion per subunit.</text>
</comment>
<evidence type="ECO:0000256" key="11">
    <source>
        <dbReference type="ARBA" id="ARBA00023146"/>
    </source>
</evidence>
<keyword evidence="9 13" id="KW-0694">RNA-binding</keyword>
<comment type="subcellular location">
    <subcellularLocation>
        <location evidence="13">Cytoplasm</location>
    </subcellularLocation>
</comment>
<gene>
    <name evidence="13" type="primary">thrS</name>
</gene>
<proteinExistence type="inferred from homology"/>
<dbReference type="HAMAP" id="MF_00184">
    <property type="entry name" value="Thr_tRNA_synth"/>
    <property type="match status" value="1"/>
</dbReference>
<dbReference type="InterPro" id="IPR045864">
    <property type="entry name" value="aa-tRNA-synth_II/BPL/LPL"/>
</dbReference>
<dbReference type="SMART" id="SM00863">
    <property type="entry name" value="tRNA_SAD"/>
    <property type="match status" value="1"/>
</dbReference>
<feature type="binding site" evidence="13">
    <location>
        <position position="392"/>
    </location>
    <ligand>
        <name>Zn(2+)</name>
        <dbReference type="ChEBI" id="CHEBI:29105"/>
        <note>catalytic</note>
    </ligand>
</feature>
<dbReference type="SUPFAM" id="SSF52954">
    <property type="entry name" value="Class II aaRS ABD-related"/>
    <property type="match status" value="1"/>
</dbReference>
<dbReference type="InterPro" id="IPR036621">
    <property type="entry name" value="Anticodon-bd_dom_sf"/>
</dbReference>
<dbReference type="SUPFAM" id="SSF55681">
    <property type="entry name" value="Class II aaRS and biotin synthetases"/>
    <property type="match status" value="1"/>
</dbReference>
<keyword evidence="2 13" id="KW-0963">Cytoplasm</keyword>
<dbReference type="PANTHER" id="PTHR11451">
    <property type="entry name" value="THREONINE-TRNA LIGASE"/>
    <property type="match status" value="1"/>
</dbReference>
<dbReference type="GO" id="GO:0005737">
    <property type="term" value="C:cytoplasm"/>
    <property type="evidence" value="ECO:0007669"/>
    <property type="project" value="UniProtKB-SubCell"/>
</dbReference>
<dbReference type="CDD" id="cd00771">
    <property type="entry name" value="ThrRS_core"/>
    <property type="match status" value="1"/>
</dbReference>
<dbReference type="InterPro" id="IPR004154">
    <property type="entry name" value="Anticodon-bd"/>
</dbReference>
<feature type="domain" description="TGS" evidence="15">
    <location>
        <begin position="1"/>
        <end position="62"/>
    </location>
</feature>
<comment type="subunit">
    <text evidence="13">Homodimer.</text>
</comment>
<dbReference type="Gene3D" id="3.30.54.20">
    <property type="match status" value="1"/>
</dbReference>
<dbReference type="FunFam" id="3.30.980.10:FF:000005">
    <property type="entry name" value="Threonyl-tRNA synthetase, mitochondrial"/>
    <property type="match status" value="1"/>
</dbReference>
<keyword evidence="6 13" id="KW-0547">Nucleotide-binding</keyword>
<feature type="domain" description="Aminoacyl-transfer RNA synthetases class-II family profile" evidence="14">
    <location>
        <begin position="297"/>
        <end position="541"/>
    </location>
</feature>
<evidence type="ECO:0000256" key="3">
    <source>
        <dbReference type="ARBA" id="ARBA00022555"/>
    </source>
</evidence>
<keyword evidence="3 13" id="KW-0820">tRNA-binding</keyword>
<dbReference type="InterPro" id="IPR002314">
    <property type="entry name" value="aa-tRNA-synt_IIb"/>
</dbReference>
<dbReference type="GO" id="GO:0046872">
    <property type="term" value="F:metal ion binding"/>
    <property type="evidence" value="ECO:0007669"/>
    <property type="project" value="UniProtKB-KW"/>
</dbReference>
<dbReference type="InterPro" id="IPR018163">
    <property type="entry name" value="Thr/Ala-tRNA-synth_IIc_edit"/>
</dbReference>
<evidence type="ECO:0000259" key="15">
    <source>
        <dbReference type="PROSITE" id="PS51880"/>
    </source>
</evidence>
<dbReference type="Gene3D" id="3.40.50.800">
    <property type="entry name" value="Anticodon-binding domain"/>
    <property type="match status" value="1"/>
</dbReference>
<protein>
    <recommendedName>
        <fullName evidence="13">Threonine--tRNA ligase</fullName>
        <ecNumber evidence="13">6.1.1.3</ecNumber>
    </recommendedName>
    <alternativeName>
        <fullName evidence="13">Threonyl-tRNA synthetase</fullName>
        <shortName evidence="13">ThrRS</shortName>
    </alternativeName>
</protein>
<evidence type="ECO:0000256" key="7">
    <source>
        <dbReference type="ARBA" id="ARBA00022833"/>
    </source>
</evidence>
<dbReference type="Pfam" id="PF07973">
    <property type="entry name" value="tRNA_SAD"/>
    <property type="match status" value="1"/>
</dbReference>
<reference evidence="16" key="1">
    <citation type="journal article" date="2013" name="Sci. Rep.">
        <title>Metagenomics uncovers a new group of low GC and ultra-small marine Actinobacteria.</title>
        <authorList>
            <person name="Ghai R."/>
            <person name="Mizuno C.M."/>
            <person name="Picazo A."/>
            <person name="Camacho A."/>
            <person name="Rodriguez-Valera F."/>
        </authorList>
    </citation>
    <scope>NUCLEOTIDE SEQUENCE</scope>
</reference>
<dbReference type="SUPFAM" id="SSF81271">
    <property type="entry name" value="TGS-like"/>
    <property type="match status" value="1"/>
</dbReference>
<dbReference type="GO" id="GO:0004829">
    <property type="term" value="F:threonine-tRNA ligase activity"/>
    <property type="evidence" value="ECO:0007669"/>
    <property type="project" value="UniProtKB-UniRule"/>
</dbReference>